<dbReference type="NCBIfam" id="TIGR01934">
    <property type="entry name" value="MenG_MenH_UbiE"/>
    <property type="match status" value="1"/>
</dbReference>
<comment type="caution">
    <text evidence="5">Lacks conserved residue(s) required for the propagation of feature annotation.</text>
</comment>
<dbReference type="GO" id="GO:0009234">
    <property type="term" value="P:menaquinone biosynthetic process"/>
    <property type="evidence" value="ECO:0007669"/>
    <property type="project" value="UniProtKB-UniRule"/>
</dbReference>
<reference evidence="6" key="2">
    <citation type="submission" date="2021-04" db="EMBL/GenBank/DDBJ databases">
        <authorList>
            <person name="Gilroy R."/>
        </authorList>
    </citation>
    <scope>NUCLEOTIDE SEQUENCE</scope>
    <source>
        <strain evidence="6">14975</strain>
    </source>
</reference>
<dbReference type="Proteomes" id="UP000823964">
    <property type="component" value="Unassembled WGS sequence"/>
</dbReference>
<keyword evidence="6" id="KW-0830">Ubiquinone</keyword>
<name>A0A9D1VAS1_9BACT</name>
<accession>A0A9D1VAS1</accession>
<dbReference type="PANTHER" id="PTHR43591:SF24">
    <property type="entry name" value="2-METHOXY-6-POLYPRENYL-1,4-BENZOQUINOL METHYLASE, MITOCHONDRIAL"/>
    <property type="match status" value="1"/>
</dbReference>
<dbReference type="Gene3D" id="3.40.50.150">
    <property type="entry name" value="Vaccinia Virus protein VP39"/>
    <property type="match status" value="1"/>
</dbReference>
<evidence type="ECO:0000256" key="1">
    <source>
        <dbReference type="ARBA" id="ARBA00022428"/>
    </source>
</evidence>
<reference evidence="6" key="1">
    <citation type="journal article" date="2021" name="PeerJ">
        <title>Extensive microbial diversity within the chicken gut microbiome revealed by metagenomics and culture.</title>
        <authorList>
            <person name="Gilroy R."/>
            <person name="Ravi A."/>
            <person name="Getino M."/>
            <person name="Pursley I."/>
            <person name="Horton D.L."/>
            <person name="Alikhan N.F."/>
            <person name="Baker D."/>
            <person name="Gharbi K."/>
            <person name="Hall N."/>
            <person name="Watson M."/>
            <person name="Adriaenssens E.M."/>
            <person name="Foster-Nyarko E."/>
            <person name="Jarju S."/>
            <person name="Secka A."/>
            <person name="Antonio M."/>
            <person name="Oren A."/>
            <person name="Chaudhuri R.R."/>
            <person name="La Ragione R."/>
            <person name="Hildebrand F."/>
            <person name="Pallen M.J."/>
        </authorList>
    </citation>
    <scope>NUCLEOTIDE SEQUENCE</scope>
    <source>
        <strain evidence="6">14975</strain>
    </source>
</reference>
<sequence length="223" mass="24444">MPDPAYVHAAFSSIAERYVTANHVLSLGTDLLWRDRALKIIAEWKPARLIDIATGTGDLALAVSRAFPEIDVLGTDFCRPMLDVARRRGLEKVLEADALHLPLPDASFDAATVAFGLRNMADYEAALREFRRILRPGGHLLVLDFSMPEGWTAAPYRFYLHCILPKMAGLITGNGGAYHYLGDSIEAFPRGEAFCRLLQRCGYGMTTSLPLTGGIASIYTAEA</sequence>
<feature type="binding site" evidence="5">
    <location>
        <position position="76"/>
    </location>
    <ligand>
        <name>S-adenosyl-L-methionine</name>
        <dbReference type="ChEBI" id="CHEBI:59789"/>
    </ligand>
</feature>
<evidence type="ECO:0000256" key="2">
    <source>
        <dbReference type="ARBA" id="ARBA00022603"/>
    </source>
</evidence>
<comment type="catalytic activity">
    <reaction evidence="5">
        <text>a 2-demethylmenaquinol + S-adenosyl-L-methionine = a menaquinol + S-adenosyl-L-homocysteine + H(+)</text>
        <dbReference type="Rhea" id="RHEA:42640"/>
        <dbReference type="Rhea" id="RHEA-COMP:9539"/>
        <dbReference type="Rhea" id="RHEA-COMP:9563"/>
        <dbReference type="ChEBI" id="CHEBI:15378"/>
        <dbReference type="ChEBI" id="CHEBI:18151"/>
        <dbReference type="ChEBI" id="CHEBI:55437"/>
        <dbReference type="ChEBI" id="CHEBI:57856"/>
        <dbReference type="ChEBI" id="CHEBI:59789"/>
        <dbReference type="EC" id="2.1.1.163"/>
    </reaction>
</comment>
<dbReference type="HAMAP" id="MF_01813">
    <property type="entry name" value="MenG_UbiE_methyltr"/>
    <property type="match status" value="1"/>
</dbReference>
<evidence type="ECO:0000313" key="6">
    <source>
        <dbReference type="EMBL" id="HIX19691.1"/>
    </source>
</evidence>
<dbReference type="InterPro" id="IPR004033">
    <property type="entry name" value="UbiE/COQ5_MeTrFase"/>
</dbReference>
<gene>
    <name evidence="5" type="primary">menG</name>
    <name evidence="6" type="ORF">H9862_03700</name>
</gene>
<comment type="similarity">
    <text evidence="5">Belongs to the class I-like SAM-binding methyltransferase superfamily. MenG/UbiE family.</text>
</comment>
<dbReference type="GO" id="GO:0043770">
    <property type="term" value="F:demethylmenaquinone methyltransferase activity"/>
    <property type="evidence" value="ECO:0007669"/>
    <property type="project" value="UniProtKB-UniRule"/>
</dbReference>
<dbReference type="PROSITE" id="PS51608">
    <property type="entry name" value="SAM_MT_UBIE"/>
    <property type="match status" value="1"/>
</dbReference>
<comment type="function">
    <text evidence="5">Methyltransferase required for the conversion of demethylmenaquinol (DMKH2) to menaquinol (MKH2).</text>
</comment>
<evidence type="ECO:0000256" key="3">
    <source>
        <dbReference type="ARBA" id="ARBA00022679"/>
    </source>
</evidence>
<proteinExistence type="inferred from homology"/>
<organism evidence="6 7">
    <name type="scientific">Candidatus Akkermansia intestinigallinarum</name>
    <dbReference type="NCBI Taxonomy" id="2838431"/>
    <lineage>
        <taxon>Bacteria</taxon>
        <taxon>Pseudomonadati</taxon>
        <taxon>Verrucomicrobiota</taxon>
        <taxon>Verrucomicrobiia</taxon>
        <taxon>Verrucomicrobiales</taxon>
        <taxon>Akkermansiaceae</taxon>
        <taxon>Akkermansia</taxon>
    </lineage>
</organism>
<keyword evidence="4 5" id="KW-0949">S-adenosyl-L-methionine</keyword>
<dbReference type="PANTHER" id="PTHR43591">
    <property type="entry name" value="METHYLTRANSFERASE"/>
    <property type="match status" value="1"/>
</dbReference>
<dbReference type="GO" id="GO:0032259">
    <property type="term" value="P:methylation"/>
    <property type="evidence" value="ECO:0007669"/>
    <property type="project" value="UniProtKB-KW"/>
</dbReference>
<comment type="pathway">
    <text evidence="5">Quinol/quinone metabolism; menaquinone biosynthesis; menaquinol from 1,4-dihydroxy-2-naphthoate: step 2/2.</text>
</comment>
<keyword evidence="2 5" id="KW-0489">Methyltransferase</keyword>
<evidence type="ECO:0000256" key="5">
    <source>
        <dbReference type="HAMAP-Rule" id="MF_01813"/>
    </source>
</evidence>
<feature type="binding site" evidence="5">
    <location>
        <begin position="97"/>
        <end position="98"/>
    </location>
    <ligand>
        <name>S-adenosyl-L-methionine</name>
        <dbReference type="ChEBI" id="CHEBI:59789"/>
    </ligand>
</feature>
<feature type="binding site" evidence="5">
    <location>
        <position position="56"/>
    </location>
    <ligand>
        <name>S-adenosyl-L-methionine</name>
        <dbReference type="ChEBI" id="CHEBI:59789"/>
    </ligand>
</feature>
<dbReference type="CDD" id="cd02440">
    <property type="entry name" value="AdoMet_MTases"/>
    <property type="match status" value="1"/>
</dbReference>
<protein>
    <recommendedName>
        <fullName evidence="5">Demethylmenaquinone methyltransferase</fullName>
        <ecNumber evidence="5">2.1.1.163</ecNumber>
    </recommendedName>
</protein>
<evidence type="ECO:0000313" key="7">
    <source>
        <dbReference type="Proteomes" id="UP000823964"/>
    </source>
</evidence>
<dbReference type="SUPFAM" id="SSF53335">
    <property type="entry name" value="S-adenosyl-L-methionine-dependent methyltransferases"/>
    <property type="match status" value="1"/>
</dbReference>
<dbReference type="InterPro" id="IPR029063">
    <property type="entry name" value="SAM-dependent_MTases_sf"/>
</dbReference>
<dbReference type="EC" id="2.1.1.163" evidence="5"/>
<dbReference type="AlphaFoldDB" id="A0A9D1VAS1"/>
<dbReference type="Pfam" id="PF01209">
    <property type="entry name" value="Ubie_methyltran"/>
    <property type="match status" value="1"/>
</dbReference>
<keyword evidence="1 5" id="KW-0474">Menaquinone biosynthesis</keyword>
<comment type="caution">
    <text evidence="6">The sequence shown here is derived from an EMBL/GenBank/DDBJ whole genome shotgun (WGS) entry which is preliminary data.</text>
</comment>
<keyword evidence="3 5" id="KW-0808">Transferase</keyword>
<dbReference type="EMBL" id="DXFQ01000058">
    <property type="protein sequence ID" value="HIX19691.1"/>
    <property type="molecule type" value="Genomic_DNA"/>
</dbReference>
<evidence type="ECO:0000256" key="4">
    <source>
        <dbReference type="ARBA" id="ARBA00022691"/>
    </source>
</evidence>